<dbReference type="KEGG" id="gsl:Gasu_20500"/>
<dbReference type="RefSeq" id="XP_005707108.1">
    <property type="nucleotide sequence ID" value="XM_005707051.1"/>
</dbReference>
<feature type="transmembrane region" description="Helical" evidence="6">
    <location>
        <begin position="437"/>
        <end position="454"/>
    </location>
</feature>
<organism evidence="8 9">
    <name type="scientific">Galdieria sulphuraria</name>
    <name type="common">Red alga</name>
    <dbReference type="NCBI Taxonomy" id="130081"/>
    <lineage>
        <taxon>Eukaryota</taxon>
        <taxon>Rhodophyta</taxon>
        <taxon>Bangiophyceae</taxon>
        <taxon>Galdieriales</taxon>
        <taxon>Galdieriaceae</taxon>
        <taxon>Galdieria</taxon>
    </lineage>
</organism>
<feature type="transmembrane region" description="Helical" evidence="6">
    <location>
        <begin position="310"/>
        <end position="332"/>
    </location>
</feature>
<proteinExistence type="predicted"/>
<dbReference type="STRING" id="130081.M2Y3N7"/>
<accession>M2Y3N7</accession>
<feature type="domain" description="Inositolphosphotransferase Aur1/Ipt1" evidence="7">
    <location>
        <begin position="288"/>
        <end position="475"/>
    </location>
</feature>
<comment type="subcellular location">
    <subcellularLocation>
        <location evidence="1">Membrane</location>
        <topology evidence="1">Multi-pass membrane protein</topology>
    </subcellularLocation>
</comment>
<feature type="transmembrane region" description="Helical" evidence="6">
    <location>
        <begin position="249"/>
        <end position="270"/>
    </location>
</feature>
<dbReference type="GO" id="GO:0016020">
    <property type="term" value="C:membrane"/>
    <property type="evidence" value="ECO:0007669"/>
    <property type="project" value="UniProtKB-SubCell"/>
</dbReference>
<evidence type="ECO:0000313" key="8">
    <source>
        <dbReference type="EMBL" id="EME30588.1"/>
    </source>
</evidence>
<evidence type="ECO:0000256" key="4">
    <source>
        <dbReference type="ARBA" id="ARBA00023136"/>
    </source>
</evidence>
<dbReference type="GeneID" id="17089308"/>
<dbReference type="Pfam" id="PF14378">
    <property type="entry name" value="PAP2_3"/>
    <property type="match status" value="1"/>
</dbReference>
<keyword evidence="3 6" id="KW-1133">Transmembrane helix</keyword>
<dbReference type="InterPro" id="IPR026841">
    <property type="entry name" value="Aur1/Ipt1"/>
</dbReference>
<keyword evidence="4 6" id="KW-0472">Membrane</keyword>
<dbReference type="EMBL" id="KB454498">
    <property type="protein sequence ID" value="EME30588.1"/>
    <property type="molecule type" value="Genomic_DNA"/>
</dbReference>
<feature type="transmembrane region" description="Helical" evidence="6">
    <location>
        <begin position="339"/>
        <end position="360"/>
    </location>
</feature>
<gene>
    <name evidence="8" type="ORF">Gasu_20500</name>
</gene>
<feature type="region of interest" description="Disordered" evidence="5">
    <location>
        <begin position="501"/>
        <end position="543"/>
    </location>
</feature>
<evidence type="ECO:0000256" key="2">
    <source>
        <dbReference type="ARBA" id="ARBA00022692"/>
    </source>
</evidence>
<dbReference type="InterPro" id="IPR052185">
    <property type="entry name" value="IPC_Synthase-Related"/>
</dbReference>
<sequence>MANLVLSNSCKKETEIGNGDIWRWNRRRAASDFVLVEGTNSLDAAPGISGSRFKTRRASISESTSANNVCVNVGHKNKKSLPLVSYKKFELPYYAPRTSSPKSLFEQVGLIRRSAKVCQKYFSKLFGHTQEKNKLESSFVGPQCCEQDQYRASSEASSQNNRLKLDSSSQTSTWSFCAQQNFPSPESFQVVGVNETKRTPEQRSPVTDIAERSESQYQSNNVCYGLDRFLRILSGIAGEEITTQVVVRVGVESVLSMLPLIVWFLVFNFYPRLSLSWRPSINTNLLPKLEGLLHFPYRWFATRSSKAADFVAAVPYTIHAVLPGLFFLYLLLTDGRKEAFCFFASLGVLNTSAVLTQILFPFAPPWYFELNGLAKAEHWMSGNPGAALARVDKLFGIVFYQETYTTQNRIPFGSFPSLHAAWPSLVAFCFPTRGSHLFKVLATCYVCLIYWAAMYLQHHYVIDLLGGTLYAYLTYRMVFARKLDIPSLFFKTQSNDLTEKDLTYSSGKRPPLQPAYSRNVVSSTSQDSLTNQRKSTHHLGHYS</sequence>
<feature type="compositionally biased region" description="Basic residues" evidence="5">
    <location>
        <begin position="534"/>
        <end position="543"/>
    </location>
</feature>
<dbReference type="PANTHER" id="PTHR31310:SF7">
    <property type="entry name" value="PA-PHOSPHATASE RELATED-FAMILY PROTEIN DDB_G0268928"/>
    <property type="match status" value="1"/>
</dbReference>
<name>M2Y3N7_GALSU</name>
<evidence type="ECO:0000256" key="6">
    <source>
        <dbReference type="SAM" id="Phobius"/>
    </source>
</evidence>
<evidence type="ECO:0000259" key="7">
    <source>
        <dbReference type="Pfam" id="PF14378"/>
    </source>
</evidence>
<dbReference type="AlphaFoldDB" id="M2Y3N7"/>
<evidence type="ECO:0000256" key="1">
    <source>
        <dbReference type="ARBA" id="ARBA00004141"/>
    </source>
</evidence>
<dbReference type="OrthoDB" id="5784at2759"/>
<dbReference type="Proteomes" id="UP000030680">
    <property type="component" value="Unassembled WGS sequence"/>
</dbReference>
<evidence type="ECO:0000256" key="5">
    <source>
        <dbReference type="SAM" id="MobiDB-lite"/>
    </source>
</evidence>
<evidence type="ECO:0000256" key="3">
    <source>
        <dbReference type="ARBA" id="ARBA00022989"/>
    </source>
</evidence>
<feature type="transmembrane region" description="Helical" evidence="6">
    <location>
        <begin position="460"/>
        <end position="479"/>
    </location>
</feature>
<dbReference type="CDD" id="cd03386">
    <property type="entry name" value="PAP2_Aur1_like"/>
    <property type="match status" value="1"/>
</dbReference>
<reference evidence="9" key="1">
    <citation type="journal article" date="2013" name="Science">
        <title>Gene transfer from bacteria and archaea facilitated evolution of an extremophilic eukaryote.</title>
        <authorList>
            <person name="Schonknecht G."/>
            <person name="Chen W.H."/>
            <person name="Ternes C.M."/>
            <person name="Barbier G.G."/>
            <person name="Shrestha R.P."/>
            <person name="Stanke M."/>
            <person name="Brautigam A."/>
            <person name="Baker B.J."/>
            <person name="Banfield J.F."/>
            <person name="Garavito R.M."/>
            <person name="Carr K."/>
            <person name="Wilkerson C."/>
            <person name="Rensing S.A."/>
            <person name="Gagneul D."/>
            <person name="Dickenson N.E."/>
            <person name="Oesterhelt C."/>
            <person name="Lercher M.J."/>
            <person name="Weber A.P."/>
        </authorList>
    </citation>
    <scope>NUCLEOTIDE SEQUENCE [LARGE SCALE GENOMIC DNA]</scope>
    <source>
        <strain evidence="9">074W</strain>
    </source>
</reference>
<evidence type="ECO:0000313" key="9">
    <source>
        <dbReference type="Proteomes" id="UP000030680"/>
    </source>
</evidence>
<keyword evidence="2 6" id="KW-0812">Transmembrane</keyword>
<dbReference type="PANTHER" id="PTHR31310">
    <property type="match status" value="1"/>
</dbReference>
<keyword evidence="9" id="KW-1185">Reference proteome</keyword>
<dbReference type="eggNOG" id="ENOG502QPQM">
    <property type="taxonomic scope" value="Eukaryota"/>
</dbReference>
<protein>
    <submittedName>
        <fullName evidence="8">Inositolphosphorylceramide synthase-like protein</fullName>
    </submittedName>
</protein>
<dbReference type="Gramene" id="EME30588">
    <property type="protein sequence ID" value="EME30588"/>
    <property type="gene ID" value="Gasu_20500"/>
</dbReference>
<feature type="compositionally biased region" description="Polar residues" evidence="5">
    <location>
        <begin position="519"/>
        <end position="533"/>
    </location>
</feature>
<dbReference type="Gene3D" id="1.20.144.10">
    <property type="entry name" value="Phosphatidic acid phosphatase type 2/haloperoxidase"/>
    <property type="match status" value="1"/>
</dbReference>